<gene>
    <name evidence="2" type="ORF">Maq22A_c18865</name>
</gene>
<dbReference type="KEGG" id="maqu:Maq22A_c18865"/>
<dbReference type="InterPro" id="IPR058548">
    <property type="entry name" value="MlaB-like_STAS"/>
</dbReference>
<dbReference type="InterPro" id="IPR002645">
    <property type="entry name" value="STAS_dom"/>
</dbReference>
<accession>A0A0C6F2M6</accession>
<proteinExistence type="predicted"/>
<dbReference type="Gene3D" id="3.30.750.24">
    <property type="entry name" value="STAS domain"/>
    <property type="match status" value="1"/>
</dbReference>
<dbReference type="PROSITE" id="PS50801">
    <property type="entry name" value="STAS"/>
    <property type="match status" value="1"/>
</dbReference>
<evidence type="ECO:0000313" key="2">
    <source>
        <dbReference type="EMBL" id="BAQ46851.1"/>
    </source>
</evidence>
<dbReference type="AlphaFoldDB" id="A0A0C6F2M6"/>
<dbReference type="InterPro" id="IPR036513">
    <property type="entry name" value="STAS_dom_sf"/>
</dbReference>
<name>A0A0C6F2M6_9HYPH</name>
<reference evidence="2 3" key="1">
    <citation type="journal article" date="2015" name="Genome Announc.">
        <title>Complete Genome Sequence of Methylobacterium aquaticum Strain 22A, Isolated from Racomitrium japonicum Moss.</title>
        <authorList>
            <person name="Tani A."/>
            <person name="Ogura Y."/>
            <person name="Hayashi T."/>
            <person name="Kimbara K."/>
        </authorList>
    </citation>
    <scope>NUCLEOTIDE SEQUENCE [LARGE SCALE GENOMIC DNA]</scope>
    <source>
        <strain evidence="2 3">MA-22A</strain>
    </source>
</reference>
<dbReference type="SUPFAM" id="SSF52091">
    <property type="entry name" value="SpoIIaa-like"/>
    <property type="match status" value="1"/>
</dbReference>
<dbReference type="Pfam" id="PF13466">
    <property type="entry name" value="STAS_2"/>
    <property type="match status" value="1"/>
</dbReference>
<dbReference type="PATRIC" id="fig|270351.10.peg.3643"/>
<dbReference type="Proteomes" id="UP000061432">
    <property type="component" value="Chromosome"/>
</dbReference>
<evidence type="ECO:0000313" key="3">
    <source>
        <dbReference type="Proteomes" id="UP000061432"/>
    </source>
</evidence>
<sequence>MSDRYTLTLPDDCDIRTAAEIQARLGAALAAGPVDVDGEGVVRVDVTFVQVVLAAVGTARRSGGSLRVTGLSAAASAAFDRAGVSLSDLAPPLSGH</sequence>
<feature type="domain" description="STAS" evidence="1">
    <location>
        <begin position="1"/>
        <end position="96"/>
    </location>
</feature>
<reference evidence="3" key="2">
    <citation type="submission" date="2015-01" db="EMBL/GenBank/DDBJ databases">
        <title>Complete genome sequence of Methylobacterium aquaticum strain 22A.</title>
        <authorList>
            <person name="Tani A."/>
            <person name="Ogura Y."/>
            <person name="Hayashi T."/>
        </authorList>
    </citation>
    <scope>NUCLEOTIDE SEQUENCE [LARGE SCALE GENOMIC DNA]</scope>
    <source>
        <strain evidence="3">MA-22A</strain>
    </source>
</reference>
<dbReference type="RefSeq" id="WP_060847894.1">
    <property type="nucleotide sequence ID" value="NZ_AP014704.1"/>
</dbReference>
<evidence type="ECO:0000259" key="1">
    <source>
        <dbReference type="PROSITE" id="PS50801"/>
    </source>
</evidence>
<protein>
    <submittedName>
        <fullName evidence="2">Anti-sigma-factor antagonist</fullName>
    </submittedName>
</protein>
<organism evidence="2 3">
    <name type="scientific">Methylobacterium aquaticum</name>
    <dbReference type="NCBI Taxonomy" id="270351"/>
    <lineage>
        <taxon>Bacteria</taxon>
        <taxon>Pseudomonadati</taxon>
        <taxon>Pseudomonadota</taxon>
        <taxon>Alphaproteobacteria</taxon>
        <taxon>Hyphomicrobiales</taxon>
        <taxon>Methylobacteriaceae</taxon>
        <taxon>Methylobacterium</taxon>
    </lineage>
</organism>
<dbReference type="EMBL" id="AP014704">
    <property type="protein sequence ID" value="BAQ46851.1"/>
    <property type="molecule type" value="Genomic_DNA"/>
</dbReference>